<dbReference type="Proteomes" id="UP000002499">
    <property type="component" value="Unassembled WGS sequence"/>
</dbReference>
<comment type="similarity">
    <text evidence="2">Belongs to the Mediator complex subunit 22 family.</text>
</comment>
<dbReference type="InterPro" id="IPR009332">
    <property type="entry name" value="Med22"/>
</dbReference>
<evidence type="ECO:0000256" key="6">
    <source>
        <dbReference type="SAM" id="MobiDB-lite"/>
    </source>
</evidence>
<evidence type="ECO:0000256" key="5">
    <source>
        <dbReference type="ARBA" id="ARBA00023242"/>
    </source>
</evidence>
<dbReference type="GO" id="GO:0006357">
    <property type="term" value="P:regulation of transcription by RNA polymerase II"/>
    <property type="evidence" value="ECO:0007669"/>
    <property type="project" value="InterPro"/>
</dbReference>
<name>E9E8Y3_METAQ</name>
<keyword evidence="8" id="KW-1185">Reference proteome</keyword>
<evidence type="ECO:0000256" key="2">
    <source>
        <dbReference type="ARBA" id="ARBA00005942"/>
    </source>
</evidence>
<evidence type="ECO:0000313" key="7">
    <source>
        <dbReference type="EMBL" id="EFY87619.1"/>
    </source>
</evidence>
<comment type="subcellular location">
    <subcellularLocation>
        <location evidence="1">Nucleus</location>
    </subcellularLocation>
</comment>
<gene>
    <name evidence="7" type="ORF">MAC_06331</name>
</gene>
<dbReference type="EMBL" id="GL698524">
    <property type="protein sequence ID" value="EFY87619.1"/>
    <property type="molecule type" value="Genomic_DNA"/>
</dbReference>
<dbReference type="HOGENOM" id="CLU_109022_0_0_1"/>
<reference evidence="7 8" key="1">
    <citation type="journal article" date="2011" name="PLoS Genet.">
        <title>Genome sequencing and comparative transcriptomics of the model entomopathogenic fungi Metarhizium anisopliae and M. acridum.</title>
        <authorList>
            <person name="Gao Q."/>
            <person name="Jin K."/>
            <person name="Ying S.H."/>
            <person name="Zhang Y."/>
            <person name="Xiao G."/>
            <person name="Shang Y."/>
            <person name="Duan Z."/>
            <person name="Hu X."/>
            <person name="Xie X.Q."/>
            <person name="Zhou G."/>
            <person name="Peng G."/>
            <person name="Luo Z."/>
            <person name="Huang W."/>
            <person name="Wang B."/>
            <person name="Fang W."/>
            <person name="Wang S."/>
            <person name="Zhong Y."/>
            <person name="Ma L.J."/>
            <person name="St Leger R.J."/>
            <person name="Zhao G.P."/>
            <person name="Pei Y."/>
            <person name="Feng M.G."/>
            <person name="Xia Y."/>
            <person name="Wang C."/>
        </authorList>
    </citation>
    <scope>NUCLEOTIDE SEQUENCE [LARGE SCALE GENOMIC DNA]</scope>
    <source>
        <strain evidence="7 8">CQMa 102</strain>
    </source>
</reference>
<keyword evidence="5" id="KW-0539">Nucleus</keyword>
<evidence type="ECO:0000313" key="8">
    <source>
        <dbReference type="Proteomes" id="UP000002499"/>
    </source>
</evidence>
<dbReference type="eggNOG" id="ENOG502SD63">
    <property type="taxonomic scope" value="Eukaryota"/>
</dbReference>
<feature type="region of interest" description="Disordered" evidence="6">
    <location>
        <begin position="54"/>
        <end position="85"/>
    </location>
</feature>
<evidence type="ECO:0000256" key="1">
    <source>
        <dbReference type="ARBA" id="ARBA00004123"/>
    </source>
</evidence>
<dbReference type="GeneID" id="19250642"/>
<proteinExistence type="inferred from homology"/>
<dbReference type="InParanoid" id="E9E8Y3"/>
<dbReference type="GO" id="GO:0003712">
    <property type="term" value="F:transcription coregulator activity"/>
    <property type="evidence" value="ECO:0007669"/>
    <property type="project" value="InterPro"/>
</dbReference>
<organism evidence="8">
    <name type="scientific">Metarhizium acridum (strain CQMa 102)</name>
    <dbReference type="NCBI Taxonomy" id="655827"/>
    <lineage>
        <taxon>Eukaryota</taxon>
        <taxon>Fungi</taxon>
        <taxon>Dikarya</taxon>
        <taxon>Ascomycota</taxon>
        <taxon>Pezizomycotina</taxon>
        <taxon>Sordariomycetes</taxon>
        <taxon>Hypocreomycetidae</taxon>
        <taxon>Hypocreales</taxon>
        <taxon>Clavicipitaceae</taxon>
        <taxon>Metarhizium</taxon>
    </lineage>
</organism>
<evidence type="ECO:0000256" key="3">
    <source>
        <dbReference type="ARBA" id="ARBA00023015"/>
    </source>
</evidence>
<sequence length="215" mass="23615">MFDMGHAIACMMSNSPFVPQDGIRQVDVGFRPPTISRTTYFSINALVATHQTHDTTHPGFNGGLSSIPQTPTTMDRSQPSSSNLMDNHNRLVADILTRYRTLMMLATVQAEGERNNATPETMAVSGISMKMEFDGLNSSIKDLLSLSRKIKELWVFGPLGQGDPDRKAKDAQIEEDVALVSALLNSLDGRRMRELAQKCGGSWEVLVKEDATTAK</sequence>
<keyword evidence="3" id="KW-0805">Transcription regulation</keyword>
<dbReference type="OrthoDB" id="203279at2759"/>
<protein>
    <submittedName>
        <fullName evidence="7">Uncharacterized protein</fullName>
    </submittedName>
</protein>
<keyword evidence="4" id="KW-0804">Transcription</keyword>
<evidence type="ECO:0000256" key="4">
    <source>
        <dbReference type="ARBA" id="ARBA00023163"/>
    </source>
</evidence>
<feature type="compositionally biased region" description="Polar residues" evidence="6">
    <location>
        <begin position="63"/>
        <end position="85"/>
    </location>
</feature>
<accession>E9E8Y3</accession>
<dbReference type="Pfam" id="PF06179">
    <property type="entry name" value="Med22"/>
    <property type="match status" value="1"/>
</dbReference>
<dbReference type="KEGG" id="maw:19250642"/>
<dbReference type="AlphaFoldDB" id="E9E8Y3"/>
<dbReference type="STRING" id="655827.E9E8Y3"/>
<dbReference type="GO" id="GO:0016592">
    <property type="term" value="C:mediator complex"/>
    <property type="evidence" value="ECO:0007669"/>
    <property type="project" value="InterPro"/>
</dbReference>